<reference evidence="1" key="1">
    <citation type="journal article" date="2020" name="J. ISSAAS">
        <title>Lactobacilli and other gastrointestinal microbiota of Peromyscus leucopus, reservoir host for agents of Lyme disease and other zoonoses in North America.</title>
        <authorList>
            <person name="Milovic A."/>
            <person name="Bassam K."/>
            <person name="Shao H."/>
            <person name="Chatzistamou I."/>
            <person name="Tufts D.M."/>
            <person name="Diuk-Wasser M."/>
            <person name="Barbour A.G."/>
        </authorList>
    </citation>
    <scope>NUCLEOTIDE SEQUENCE</scope>
    <source>
        <strain evidence="1">LL70</strain>
    </source>
</reference>
<gene>
    <name evidence="1" type="ORF">Prevot485_2220</name>
</gene>
<sequence length="399" mass="46827">MEDRIEFANIYFKDDMPKNKIVHRYFHISEKELLKSAFKRHAVGEEMYLDNPFDTPNATYSTVYNKARALRWNAIFLVRDYLTVSGKWKTKALDAFVEDFKPDIIFGNLHFIPVYNRIMKYLSQRFDVPLVLYPWDDFYSTKRFSYSPVFWLRFWLERLDIKKCAAQASYMYCITRQMQEEYTRYFGKECKILYKGRMFEGEPPVKSSVGAPVRLLYMGNIGSGRWEELGKIAAVLSEINSKKPGKARLDVYTLSPHTPAITKALNIEGISTLHEPVDVDAVEQIRNEADILVHVEPTKYREMLTLRLSFSTKIVDYFYNARAILAIGGETSAMDYLRRNDGAIVETDTKKFKSLIKELIYDEKRILEYGRKAWECGVRNHHIQDIQERIFSDFCKIIK</sequence>
<evidence type="ECO:0000313" key="1">
    <source>
        <dbReference type="EMBL" id="QIM10123.1"/>
    </source>
</evidence>
<protein>
    <recommendedName>
        <fullName evidence="2">Glycosyl transferase family 1 domain-containing protein</fullName>
    </recommendedName>
</protein>
<evidence type="ECO:0008006" key="2">
    <source>
        <dbReference type="Google" id="ProtNLM"/>
    </source>
</evidence>
<dbReference type="AlphaFoldDB" id="A0A6G8F1H6"/>
<dbReference type="SUPFAM" id="SSF53756">
    <property type="entry name" value="UDP-Glycosyltransferase/glycogen phosphorylase"/>
    <property type="match status" value="1"/>
</dbReference>
<organism evidence="1">
    <name type="scientific">uncultured Prevotella sp</name>
    <dbReference type="NCBI Taxonomy" id="159272"/>
    <lineage>
        <taxon>Bacteria</taxon>
        <taxon>Pseudomonadati</taxon>
        <taxon>Bacteroidota</taxon>
        <taxon>Bacteroidia</taxon>
        <taxon>Bacteroidales</taxon>
        <taxon>Prevotellaceae</taxon>
        <taxon>Prevotella</taxon>
        <taxon>environmental samples</taxon>
    </lineage>
</organism>
<dbReference type="EMBL" id="MN990733">
    <property type="protein sequence ID" value="QIM10123.1"/>
    <property type="molecule type" value="Genomic_DNA"/>
</dbReference>
<proteinExistence type="predicted"/>
<accession>A0A6G8F1H6</accession>
<name>A0A6G8F1H6_9BACT</name>